<protein>
    <submittedName>
        <fullName evidence="1">Uncharacterized protein</fullName>
    </submittedName>
</protein>
<accession>A0AAE3DRD3</accession>
<keyword evidence="2" id="KW-1185">Reference proteome</keyword>
<dbReference type="Proteomes" id="UP001197875">
    <property type="component" value="Unassembled WGS sequence"/>
</dbReference>
<gene>
    <name evidence="1" type="ORF">LKD71_05520</name>
</gene>
<evidence type="ECO:0000313" key="2">
    <source>
        <dbReference type="Proteomes" id="UP001197875"/>
    </source>
</evidence>
<comment type="caution">
    <text evidence="1">The sequence shown here is derived from an EMBL/GenBank/DDBJ whole genome shotgun (WGS) entry which is preliminary data.</text>
</comment>
<evidence type="ECO:0000313" key="1">
    <source>
        <dbReference type="EMBL" id="MCC2189276.1"/>
    </source>
</evidence>
<proteinExistence type="predicted"/>
<dbReference type="EMBL" id="JAJEPR010000006">
    <property type="protein sequence ID" value="MCC2189276.1"/>
    <property type="molecule type" value="Genomic_DNA"/>
</dbReference>
<dbReference type="RefSeq" id="WP_227614659.1">
    <property type="nucleotide sequence ID" value="NZ_JAJEPR010000006.1"/>
</dbReference>
<sequence length="481" mass="55806">MSDFSDLLDHAIARSNLSMLELQEASGIPISYLYKLRKGVRFTKKYTPNVLSLIYALQCPKAEEARLLQEFQIETIGKETFRCLHSIRDIIASIGPRDLREFPPVSSETHDFSSSARLSGELEINACLRKLLLEQAAQKEKGSVLMLGGEQHSFLKETIPPILHNSDVQVRHLFRLDSHTYPESESHNLETLKPILRYFFCGFGYHPKYIYTYNDSYDRRITIFDTLLIFGHKIAIAMTGEDHALVLTSPDEIAFFEARFQDLYNSGQTLMTSISGLMGLQNAFMDAEATVKNYTYYSLENSFCSLSFLSKDMLFAHLAVRDEETEQLLADFLRRSEYLLEQKRVFYYTKDSVRQFLADGKLEYLPQDLYTPLNPQERLLVLRRLLNRCTHPTRNLEYHLILDNAFPIHPNAMIDALSKSANFVGYYNNDDVFETYRIKEPNLSKWIYFFLESLASSDWIYSNEEQAAFLEDEIQKFSQEH</sequence>
<reference evidence="1 2" key="1">
    <citation type="submission" date="2021-10" db="EMBL/GenBank/DDBJ databases">
        <title>Anaerobic single-cell dispensing facilitates the cultivation of human gut bacteria.</title>
        <authorList>
            <person name="Afrizal A."/>
        </authorList>
    </citation>
    <scope>NUCLEOTIDE SEQUENCE [LARGE SCALE GENOMIC DNA]</scope>
    <source>
        <strain evidence="1 2">CLA-AA-H277</strain>
    </source>
</reference>
<dbReference type="AlphaFoldDB" id="A0AAE3DRD3"/>
<name>A0AAE3DRD3_9FIRM</name>
<organism evidence="1 2">
    <name type="scientific">Fusicatenibacter faecihominis</name>
    <dbReference type="NCBI Taxonomy" id="2881276"/>
    <lineage>
        <taxon>Bacteria</taxon>
        <taxon>Bacillati</taxon>
        <taxon>Bacillota</taxon>
        <taxon>Clostridia</taxon>
        <taxon>Lachnospirales</taxon>
        <taxon>Lachnospiraceae</taxon>
        <taxon>Fusicatenibacter</taxon>
    </lineage>
</organism>